<feature type="transmembrane region" description="Helical" evidence="5">
    <location>
        <begin position="56"/>
        <end position="76"/>
    </location>
</feature>
<organism evidence="7 9">
    <name type="scientific">Aneurinibacillus migulanus</name>
    <name type="common">Bacillus migulanus</name>
    <dbReference type="NCBI Taxonomy" id="47500"/>
    <lineage>
        <taxon>Bacteria</taxon>
        <taxon>Bacillati</taxon>
        <taxon>Bacillota</taxon>
        <taxon>Bacilli</taxon>
        <taxon>Bacillales</taxon>
        <taxon>Paenibacillaceae</taxon>
        <taxon>Aneurinibacillus group</taxon>
        <taxon>Aneurinibacillus</taxon>
    </lineage>
</organism>
<feature type="domain" description="O-antigen ligase-related" evidence="6">
    <location>
        <begin position="185"/>
        <end position="322"/>
    </location>
</feature>
<dbReference type="AlphaFoldDB" id="A0A0D1Y4F0"/>
<gene>
    <name evidence="7" type="ORF">AF333_21285</name>
    <name evidence="8" type="ORF">SAMN04487909_14526</name>
</gene>
<accession>A0A0D1Y4F0</accession>
<protein>
    <submittedName>
        <fullName evidence="8">O-antigen ligase</fullName>
    </submittedName>
</protein>
<feature type="transmembrane region" description="Helical" evidence="5">
    <location>
        <begin position="341"/>
        <end position="359"/>
    </location>
</feature>
<dbReference type="InterPro" id="IPR051533">
    <property type="entry name" value="WaaL-like"/>
</dbReference>
<evidence type="ECO:0000313" key="8">
    <source>
        <dbReference type="EMBL" id="SDK24718.1"/>
    </source>
</evidence>
<dbReference type="STRING" id="47500.AF333_21285"/>
<evidence type="ECO:0000313" key="10">
    <source>
        <dbReference type="Proteomes" id="UP000182836"/>
    </source>
</evidence>
<sequence length="400" mass="45720">MEKFIYIFLWFFVFSIPWDESVHLFGNGTLNKFIGLVFGLVSLLLILRRREISRPGVFLVLFSVYVAWGFVTYFWTVSSPLTIARLITDVQLLLMCWLFAEIGYTPRRRAFLLDAYVLGTLVSVINLIYNYSQNNGMGEYNTRFTAVGMDPNELGLTIAISIPIAWHLSIRYKKSILSWIYQSYIFCALFAILLTASRSGLIEASIGLVFILFTLKKMDKLRICIFIIVFAYLTIYSLSSVPEVIFERLGTIGQQVSTGDLNDRTTIWAAGIKAFEDNPIFGYGAGAYPIEVQKFLGYSMLAHNSYISVLVERGLIGLCVYISIILLSIWRCLQFSSTVKLLWLSVLTIFLLGTSGLTWEYNKITWFIFAMLGQWEYGRRESLRPNQVGLKHNNVHPILE</sequence>
<keyword evidence="2 5" id="KW-0812">Transmembrane</keyword>
<dbReference type="InterPro" id="IPR007016">
    <property type="entry name" value="O-antigen_ligase-rel_domated"/>
</dbReference>
<keyword evidence="8" id="KW-0436">Ligase</keyword>
<dbReference type="RefSeq" id="WP_043066861.1">
    <property type="nucleotide sequence ID" value="NZ_BJOA01000148.1"/>
</dbReference>
<dbReference type="OrthoDB" id="1808577at2"/>
<evidence type="ECO:0000256" key="4">
    <source>
        <dbReference type="ARBA" id="ARBA00023136"/>
    </source>
</evidence>
<feature type="transmembrane region" description="Helical" evidence="5">
    <location>
        <begin position="223"/>
        <end position="241"/>
    </location>
</feature>
<feature type="transmembrane region" description="Helical" evidence="5">
    <location>
        <begin position="306"/>
        <end position="329"/>
    </location>
</feature>
<proteinExistence type="predicted"/>
<evidence type="ECO:0000256" key="3">
    <source>
        <dbReference type="ARBA" id="ARBA00022989"/>
    </source>
</evidence>
<reference evidence="8 10" key="2">
    <citation type="submission" date="2016-10" db="EMBL/GenBank/DDBJ databases">
        <authorList>
            <person name="de Groot N.N."/>
        </authorList>
    </citation>
    <scope>NUCLEOTIDE SEQUENCE [LARGE SCALE GENOMIC DNA]</scope>
    <source>
        <strain evidence="8 10">DSM 2895</strain>
    </source>
</reference>
<dbReference type="EMBL" id="FNED01000045">
    <property type="protein sequence ID" value="SDK24718.1"/>
    <property type="molecule type" value="Genomic_DNA"/>
</dbReference>
<evidence type="ECO:0000256" key="5">
    <source>
        <dbReference type="SAM" id="Phobius"/>
    </source>
</evidence>
<dbReference type="GO" id="GO:0016020">
    <property type="term" value="C:membrane"/>
    <property type="evidence" value="ECO:0007669"/>
    <property type="project" value="UniProtKB-SubCell"/>
</dbReference>
<dbReference type="GeneID" id="42307679"/>
<dbReference type="PATRIC" id="fig|47500.12.peg.3122"/>
<reference evidence="7 9" key="1">
    <citation type="submission" date="2015-07" db="EMBL/GenBank/DDBJ databases">
        <title>Fjat-14205 dsm 2895.</title>
        <authorList>
            <person name="Liu B."/>
            <person name="Wang J."/>
            <person name="Zhu Y."/>
            <person name="Liu G."/>
            <person name="Chen Q."/>
            <person name="Chen Z."/>
            <person name="Lan J."/>
            <person name="Che J."/>
            <person name="Ge C."/>
            <person name="Shi H."/>
            <person name="Pan Z."/>
            <person name="Liu X."/>
        </authorList>
    </citation>
    <scope>NUCLEOTIDE SEQUENCE [LARGE SCALE GENOMIC DNA]</scope>
    <source>
        <strain evidence="7 9">DSM 2895</strain>
    </source>
</reference>
<feature type="transmembrane region" description="Helical" evidence="5">
    <location>
        <begin position="176"/>
        <end position="194"/>
    </location>
</feature>
<keyword evidence="4 5" id="KW-0472">Membrane</keyword>
<evidence type="ECO:0000256" key="2">
    <source>
        <dbReference type="ARBA" id="ARBA00022692"/>
    </source>
</evidence>
<evidence type="ECO:0000313" key="7">
    <source>
        <dbReference type="EMBL" id="KON97606.1"/>
    </source>
</evidence>
<keyword evidence="9" id="KW-1185">Reference proteome</keyword>
<comment type="subcellular location">
    <subcellularLocation>
        <location evidence="1">Membrane</location>
        <topology evidence="1">Multi-pass membrane protein</topology>
    </subcellularLocation>
</comment>
<dbReference type="PANTHER" id="PTHR37422">
    <property type="entry name" value="TEICHURONIC ACID BIOSYNTHESIS PROTEIN TUAE"/>
    <property type="match status" value="1"/>
</dbReference>
<dbReference type="EMBL" id="LGUG01000004">
    <property type="protein sequence ID" value="KON97606.1"/>
    <property type="molecule type" value="Genomic_DNA"/>
</dbReference>
<name>A0A0D1Y4F0_ANEMI</name>
<evidence type="ECO:0000259" key="6">
    <source>
        <dbReference type="Pfam" id="PF04932"/>
    </source>
</evidence>
<dbReference type="Pfam" id="PF04932">
    <property type="entry name" value="Wzy_C"/>
    <property type="match status" value="1"/>
</dbReference>
<feature type="transmembrane region" description="Helical" evidence="5">
    <location>
        <begin position="29"/>
        <end position="47"/>
    </location>
</feature>
<evidence type="ECO:0000313" key="9">
    <source>
        <dbReference type="Proteomes" id="UP000037269"/>
    </source>
</evidence>
<keyword evidence="3 5" id="KW-1133">Transmembrane helix</keyword>
<feature type="transmembrane region" description="Helical" evidence="5">
    <location>
        <begin position="82"/>
        <end position="100"/>
    </location>
</feature>
<dbReference type="GO" id="GO:0016874">
    <property type="term" value="F:ligase activity"/>
    <property type="evidence" value="ECO:0007669"/>
    <property type="project" value="UniProtKB-KW"/>
</dbReference>
<feature type="transmembrane region" description="Helical" evidence="5">
    <location>
        <begin position="112"/>
        <end position="132"/>
    </location>
</feature>
<evidence type="ECO:0000256" key="1">
    <source>
        <dbReference type="ARBA" id="ARBA00004141"/>
    </source>
</evidence>
<dbReference type="Proteomes" id="UP000037269">
    <property type="component" value="Unassembled WGS sequence"/>
</dbReference>
<dbReference type="Proteomes" id="UP000182836">
    <property type="component" value="Unassembled WGS sequence"/>
</dbReference>
<dbReference type="PANTHER" id="PTHR37422:SF13">
    <property type="entry name" value="LIPOPOLYSACCHARIDE BIOSYNTHESIS PROTEIN PA4999-RELATED"/>
    <property type="match status" value="1"/>
</dbReference>